<dbReference type="AlphaFoldDB" id="A0A1Y2J2U8"/>
<dbReference type="InterPro" id="IPR040521">
    <property type="entry name" value="KDZ"/>
</dbReference>
<dbReference type="PANTHER" id="PTHR33096">
    <property type="entry name" value="CXC2 DOMAIN-CONTAINING PROTEIN"/>
    <property type="match status" value="1"/>
</dbReference>
<dbReference type="EMBL" id="KZ084087">
    <property type="protein sequence ID" value="OSD07735.1"/>
    <property type="molecule type" value="Genomic_DNA"/>
</dbReference>
<name>A0A1Y2J2U8_TRAC3</name>
<dbReference type="PANTHER" id="PTHR33096:SF1">
    <property type="entry name" value="CXC1-LIKE CYSTEINE CLUSTER ASSOCIATED WITH KDZ TRANSPOSASES DOMAIN-CONTAINING PROTEIN"/>
    <property type="match status" value="1"/>
</dbReference>
<gene>
    <name evidence="1" type="ORF">PYCCODRAFT_1441640</name>
</gene>
<dbReference type="Proteomes" id="UP000193067">
    <property type="component" value="Unassembled WGS sequence"/>
</dbReference>
<protein>
    <submittedName>
        <fullName evidence="1">Uncharacterized protein</fullName>
    </submittedName>
</protein>
<evidence type="ECO:0000313" key="2">
    <source>
        <dbReference type="Proteomes" id="UP000193067"/>
    </source>
</evidence>
<dbReference type="Pfam" id="PF18758">
    <property type="entry name" value="KDZ"/>
    <property type="match status" value="1"/>
</dbReference>
<dbReference type="OrthoDB" id="3265112at2759"/>
<dbReference type="STRING" id="1353009.A0A1Y2J2U8"/>
<reference evidence="1 2" key="1">
    <citation type="journal article" date="2015" name="Biotechnol. Biofuels">
        <title>Enhanced degradation of softwood versus hardwood by the white-rot fungus Pycnoporus coccineus.</title>
        <authorList>
            <person name="Couturier M."/>
            <person name="Navarro D."/>
            <person name="Chevret D."/>
            <person name="Henrissat B."/>
            <person name="Piumi F."/>
            <person name="Ruiz-Duenas F.J."/>
            <person name="Martinez A.T."/>
            <person name="Grigoriev I.V."/>
            <person name="Riley R."/>
            <person name="Lipzen A."/>
            <person name="Berrin J.G."/>
            <person name="Master E.R."/>
            <person name="Rosso M.N."/>
        </authorList>
    </citation>
    <scope>NUCLEOTIDE SEQUENCE [LARGE SCALE GENOMIC DNA]</scope>
    <source>
        <strain evidence="1 2">BRFM310</strain>
    </source>
</reference>
<evidence type="ECO:0000313" key="1">
    <source>
        <dbReference type="EMBL" id="OSD07735.1"/>
    </source>
</evidence>
<accession>A0A1Y2J2U8</accession>
<sequence>MALVCHHDIVLSLANVNTPSKQQKFTTALLEHFFSLIPDCATVAVLYDIGCVVDHSVRTFDILPASVLEHLIFAMSVMHAYGHQWACQIVYNPRLWEGLGLTEGEGTERVWSQFRMLIGVTQTSGFINEATQEALRAWICSKLMEARDATDIVQLKACGVAIEELRKQWDLQQSAQLSVRCCLSLTGRDQLYLNARAWVKRELDAVVSLQGELDSIEQHFTTVQESIKSRSTNPISQDFLQSPRCLHVDTIKKVEGLYTSLNVMEGFPELGGLPVEFVCTLFIAHDLKINFQRRAIGSFFESSTKLHQQTRKAIAKWTPALMTAIRKFNSYCDDLQAMYKPDLLTDVWVTHTGTDTPRWLQDPNVPHGIHAMLARDHCLEEWHRLGNEADNLCWFLLA</sequence>
<keyword evidence="2" id="KW-1185">Reference proteome</keyword>
<proteinExistence type="predicted"/>
<organism evidence="1 2">
    <name type="scientific">Trametes coccinea (strain BRFM310)</name>
    <name type="common">Pycnoporus coccineus</name>
    <dbReference type="NCBI Taxonomy" id="1353009"/>
    <lineage>
        <taxon>Eukaryota</taxon>
        <taxon>Fungi</taxon>
        <taxon>Dikarya</taxon>
        <taxon>Basidiomycota</taxon>
        <taxon>Agaricomycotina</taxon>
        <taxon>Agaricomycetes</taxon>
        <taxon>Polyporales</taxon>
        <taxon>Polyporaceae</taxon>
        <taxon>Trametes</taxon>
    </lineage>
</organism>